<name>A0A1L7WHJ4_9HELO</name>
<feature type="region of interest" description="Disordered" evidence="1">
    <location>
        <begin position="599"/>
        <end position="687"/>
    </location>
</feature>
<feature type="compositionally biased region" description="Basic residues" evidence="1">
    <location>
        <begin position="27"/>
        <end position="41"/>
    </location>
</feature>
<proteinExistence type="predicted"/>
<dbReference type="OrthoDB" id="2149705at2759"/>
<feature type="compositionally biased region" description="Polar residues" evidence="1">
    <location>
        <begin position="346"/>
        <end position="355"/>
    </location>
</feature>
<reference evidence="2 3" key="1">
    <citation type="submission" date="2016-03" db="EMBL/GenBank/DDBJ databases">
        <authorList>
            <person name="Ploux O."/>
        </authorList>
    </citation>
    <scope>NUCLEOTIDE SEQUENCE [LARGE SCALE GENOMIC DNA]</scope>
    <source>
        <strain evidence="2 3">UAMH 11012</strain>
    </source>
</reference>
<dbReference type="AlphaFoldDB" id="A0A1L7WHJ4"/>
<protein>
    <submittedName>
        <fullName evidence="2">Uncharacterized protein</fullName>
    </submittedName>
</protein>
<dbReference type="SUPFAM" id="SSF88697">
    <property type="entry name" value="PUA domain-like"/>
    <property type="match status" value="1"/>
</dbReference>
<feature type="compositionally biased region" description="Polar residues" evidence="1">
    <location>
        <begin position="678"/>
        <end position="687"/>
    </location>
</feature>
<keyword evidence="3" id="KW-1185">Reference proteome</keyword>
<feature type="region of interest" description="Disordered" evidence="1">
    <location>
        <begin position="421"/>
        <end position="456"/>
    </location>
</feature>
<dbReference type="InterPro" id="IPR015947">
    <property type="entry name" value="PUA-like_sf"/>
</dbReference>
<feature type="compositionally biased region" description="Polar residues" evidence="1">
    <location>
        <begin position="625"/>
        <end position="646"/>
    </location>
</feature>
<dbReference type="Proteomes" id="UP000184330">
    <property type="component" value="Unassembled WGS sequence"/>
</dbReference>
<accession>A0A1L7WHJ4</accession>
<evidence type="ECO:0000313" key="3">
    <source>
        <dbReference type="Proteomes" id="UP000184330"/>
    </source>
</evidence>
<feature type="region of interest" description="Disordered" evidence="1">
    <location>
        <begin position="218"/>
        <end position="405"/>
    </location>
</feature>
<sequence>MPPRRKSAPAGRVYKSATPLLQTKLTGQKKRIKSYGKHTTRRAKEDSTLTQIGFIKLKDRPEEDEEQEGEGADEEESDYEVASKKRKTKRRRTSGDKPSATPAEEEESDYEEASKKSKIKRSRTTGDKQSVTPQWHTQTITQLDWSFSTNEDAGEDVEENVEQERDIFDVPSSSQSVHLPTNVRRLSGHIKAGPSRREESPIIESMEEELPDLDNMRAESPILDMPPPPTPRREIRLEIPSSQSPATPLSVHRGSARQHSPLREKSINANAIPFDLNRRLQSGPDKLPKLEIEDTFDSGNSTSQARDVPSSPDKRPSPAKSVRFALPEEDEEIETLASPSIKKESTQTSTQQRNSGRPVKSEILDSDEEDEEDWDGAEVSLKAEASQAETSANASQEHDDEPETFYGDIGLETQFELVKSTSDSAGNGESVDGGEAETTASGETQIGETQRVSTQHVAVMKPRTENSDIFISIHPKHVTNIVNRTKNHEFRTWKFPDKVCRVWIYETVPIRALKYMAEISSAKKPGEILNEGGIGNAAFNAKPPESSNYAYEILRLYELADVMPINELKSKGWLKAGPQKMAWVRPVVLDELVANLKPPLFDNDNTAEEAPASSSTDTQEVEEQLLSTISQFTQPAQPSELASSQAVAVKTEAETIPPPSSMPRHETPRRASSPPHPSQASTVDLTQATPQLPSQEVEGEIIWESPARPVASSTPMRLPTPRAGGSEHHGPDAILPYSMSSSQFLSRSQLLPDSLLNEDVPGPPRFIHDSDSEDDEL</sequence>
<evidence type="ECO:0000256" key="1">
    <source>
        <dbReference type="SAM" id="MobiDB-lite"/>
    </source>
</evidence>
<evidence type="ECO:0000313" key="2">
    <source>
        <dbReference type="EMBL" id="CZR52235.1"/>
    </source>
</evidence>
<gene>
    <name evidence="2" type="ORF">PAC_02112</name>
</gene>
<feature type="compositionally biased region" description="Polar residues" evidence="1">
    <location>
        <begin position="127"/>
        <end position="151"/>
    </location>
</feature>
<feature type="compositionally biased region" description="Acidic residues" evidence="1">
    <location>
        <begin position="364"/>
        <end position="376"/>
    </location>
</feature>
<feature type="compositionally biased region" description="Low complexity" evidence="1">
    <location>
        <begin position="738"/>
        <end position="751"/>
    </location>
</feature>
<feature type="compositionally biased region" description="Acidic residues" evidence="1">
    <location>
        <begin position="62"/>
        <end position="79"/>
    </location>
</feature>
<dbReference type="EMBL" id="FJOG01000002">
    <property type="protein sequence ID" value="CZR52235.1"/>
    <property type="molecule type" value="Genomic_DNA"/>
</dbReference>
<feature type="compositionally biased region" description="Polar residues" evidence="1">
    <location>
        <begin position="438"/>
        <end position="456"/>
    </location>
</feature>
<organism evidence="2 3">
    <name type="scientific">Phialocephala subalpina</name>
    <dbReference type="NCBI Taxonomy" id="576137"/>
    <lineage>
        <taxon>Eukaryota</taxon>
        <taxon>Fungi</taxon>
        <taxon>Dikarya</taxon>
        <taxon>Ascomycota</taxon>
        <taxon>Pezizomycotina</taxon>
        <taxon>Leotiomycetes</taxon>
        <taxon>Helotiales</taxon>
        <taxon>Mollisiaceae</taxon>
        <taxon>Phialocephala</taxon>
        <taxon>Phialocephala fortinii species complex</taxon>
    </lineage>
</organism>
<feature type="region of interest" description="Disordered" evidence="1">
    <location>
        <begin position="1"/>
        <end position="204"/>
    </location>
</feature>
<feature type="region of interest" description="Disordered" evidence="1">
    <location>
        <begin position="704"/>
        <end position="777"/>
    </location>
</feature>
<feature type="compositionally biased region" description="Acidic residues" evidence="1">
    <location>
        <begin position="152"/>
        <end position="161"/>
    </location>
</feature>